<dbReference type="Proteomes" id="UP001432322">
    <property type="component" value="Unassembled WGS sequence"/>
</dbReference>
<protein>
    <recommendedName>
        <fullName evidence="3">N-acetyltransferase domain-containing protein</fullName>
    </recommendedName>
</protein>
<evidence type="ECO:0000313" key="2">
    <source>
        <dbReference type="Proteomes" id="UP001432322"/>
    </source>
</evidence>
<dbReference type="AlphaFoldDB" id="A0AAV5X0N3"/>
<comment type="caution">
    <text evidence="1">The sequence shown here is derived from an EMBL/GenBank/DDBJ whole genome shotgun (WGS) entry which is preliminary data.</text>
</comment>
<dbReference type="PANTHER" id="PTHR20905">
    <property type="entry name" value="N-ACETYLTRANSFERASE-RELATED"/>
    <property type="match status" value="1"/>
</dbReference>
<evidence type="ECO:0008006" key="3">
    <source>
        <dbReference type="Google" id="ProtNLM"/>
    </source>
</evidence>
<name>A0AAV5X0N3_9BILA</name>
<dbReference type="EMBL" id="BTSY01000007">
    <property type="protein sequence ID" value="GMT36554.1"/>
    <property type="molecule type" value="Genomic_DNA"/>
</dbReference>
<accession>A0AAV5X0N3</accession>
<sequence length="264" mass="30163">MTLSRVVRSFRDYDKTAMTALLAYNNRHVATDYRFEPIRNKHIPQLMDLSRGFFEDESVTAATGSTIDNCRKAMEYVFAYTIAAHTVSDISQICYENATNKPVGFRLAHPIYRDPTNAPFAVPEPTLDQQETSLLTPLDNTMSKIWDIYPEEEVVYKGEVVYLDRKYRKAGIYQVWMEYDLDLQRIAKETGANLYASLCTARQTKGWFKKLGYQIVYTSSPYVTDASGDLKRLPQGEIHLAVADMHNQTSIDVKPFWKAAGLVN</sequence>
<dbReference type="PANTHER" id="PTHR20905:SF30">
    <property type="entry name" value="N-ACETYLTRANSFERASE DOMAIN-CONTAINING PROTEIN"/>
    <property type="match status" value="1"/>
</dbReference>
<dbReference type="GO" id="GO:0008080">
    <property type="term" value="F:N-acetyltransferase activity"/>
    <property type="evidence" value="ECO:0007669"/>
    <property type="project" value="TreeGrafter"/>
</dbReference>
<proteinExistence type="predicted"/>
<organism evidence="1 2">
    <name type="scientific">Pristionchus fissidentatus</name>
    <dbReference type="NCBI Taxonomy" id="1538716"/>
    <lineage>
        <taxon>Eukaryota</taxon>
        <taxon>Metazoa</taxon>
        <taxon>Ecdysozoa</taxon>
        <taxon>Nematoda</taxon>
        <taxon>Chromadorea</taxon>
        <taxon>Rhabditida</taxon>
        <taxon>Rhabditina</taxon>
        <taxon>Diplogasteromorpha</taxon>
        <taxon>Diplogasteroidea</taxon>
        <taxon>Neodiplogasteridae</taxon>
        <taxon>Pristionchus</taxon>
    </lineage>
</organism>
<evidence type="ECO:0000313" key="1">
    <source>
        <dbReference type="EMBL" id="GMT36554.1"/>
    </source>
</evidence>
<gene>
    <name evidence="1" type="ORF">PFISCL1PPCAC_27851</name>
</gene>
<reference evidence="1" key="1">
    <citation type="submission" date="2023-10" db="EMBL/GenBank/DDBJ databases">
        <title>Genome assembly of Pristionchus species.</title>
        <authorList>
            <person name="Yoshida K."/>
            <person name="Sommer R.J."/>
        </authorList>
    </citation>
    <scope>NUCLEOTIDE SEQUENCE</scope>
    <source>
        <strain evidence="1">RS5133</strain>
    </source>
</reference>
<dbReference type="Gene3D" id="3.40.630.30">
    <property type="match status" value="1"/>
</dbReference>
<keyword evidence="2" id="KW-1185">Reference proteome</keyword>